<feature type="transmembrane region" description="Helical" evidence="1">
    <location>
        <begin position="179"/>
        <end position="197"/>
    </location>
</feature>
<dbReference type="GO" id="GO:0004175">
    <property type="term" value="F:endopeptidase activity"/>
    <property type="evidence" value="ECO:0007669"/>
    <property type="project" value="UniProtKB-ARBA"/>
</dbReference>
<dbReference type="InterPro" id="IPR052710">
    <property type="entry name" value="CAAX_protease"/>
</dbReference>
<dbReference type="EMBL" id="LAZR01004435">
    <property type="protein sequence ID" value="KKN08604.1"/>
    <property type="molecule type" value="Genomic_DNA"/>
</dbReference>
<proteinExistence type="predicted"/>
<sequence>MLTTVKNQSPFVITIAMLALIASIMLMPTEAMFNRVFNDNFKLEYVDRIFKMSLLFIIAYSFIRILKIQTLAGLTGQFPWKFKYLNLIPAYLIIIAILGLSTQYLSIIAPTNLILLLFGCLMVGFAEEYMFRGLLQPLFLKRYGSRKNGIFMSILLTSLFFGVFHLLNLTKNDNVGQVLVQVVFAMFIGFFFGVLVLKTNKLIPVAITHGLINFSFSLAFLPSLNTMQVDFDESVSLAPIILTLPLLIIGLFIYKKLDEKEIIEKLEIEN</sequence>
<keyword evidence="1" id="KW-0812">Transmembrane</keyword>
<name>A0A0F9MS90_9ZZZZ</name>
<dbReference type="InterPro" id="IPR003675">
    <property type="entry name" value="Rce1/LyrA-like_dom"/>
</dbReference>
<evidence type="ECO:0000259" key="2">
    <source>
        <dbReference type="Pfam" id="PF02517"/>
    </source>
</evidence>
<dbReference type="GO" id="GO:0080120">
    <property type="term" value="P:CAAX-box protein maturation"/>
    <property type="evidence" value="ECO:0007669"/>
    <property type="project" value="UniProtKB-ARBA"/>
</dbReference>
<protein>
    <recommendedName>
        <fullName evidence="2">CAAX prenyl protease 2/Lysostaphin resistance protein A-like domain-containing protein</fullName>
    </recommendedName>
</protein>
<feature type="transmembrane region" description="Helical" evidence="1">
    <location>
        <begin position="84"/>
        <end position="101"/>
    </location>
</feature>
<reference evidence="3" key="1">
    <citation type="journal article" date="2015" name="Nature">
        <title>Complex archaea that bridge the gap between prokaryotes and eukaryotes.</title>
        <authorList>
            <person name="Spang A."/>
            <person name="Saw J.H."/>
            <person name="Jorgensen S.L."/>
            <person name="Zaremba-Niedzwiedzka K."/>
            <person name="Martijn J."/>
            <person name="Lind A.E."/>
            <person name="van Eijk R."/>
            <person name="Schleper C."/>
            <person name="Guy L."/>
            <person name="Ettema T.J."/>
        </authorList>
    </citation>
    <scope>NUCLEOTIDE SEQUENCE</scope>
</reference>
<evidence type="ECO:0000256" key="1">
    <source>
        <dbReference type="SAM" id="Phobius"/>
    </source>
</evidence>
<organism evidence="3">
    <name type="scientific">marine sediment metagenome</name>
    <dbReference type="NCBI Taxonomy" id="412755"/>
    <lineage>
        <taxon>unclassified sequences</taxon>
        <taxon>metagenomes</taxon>
        <taxon>ecological metagenomes</taxon>
    </lineage>
</organism>
<evidence type="ECO:0000313" key="3">
    <source>
        <dbReference type="EMBL" id="KKN08604.1"/>
    </source>
</evidence>
<dbReference type="AlphaFoldDB" id="A0A0F9MS90"/>
<gene>
    <name evidence="3" type="ORF">LCGC14_1055050</name>
</gene>
<feature type="transmembrane region" description="Helical" evidence="1">
    <location>
        <begin position="202"/>
        <end position="224"/>
    </location>
</feature>
<feature type="domain" description="CAAX prenyl protease 2/Lysostaphin resistance protein A-like" evidence="2">
    <location>
        <begin position="111"/>
        <end position="214"/>
    </location>
</feature>
<comment type="caution">
    <text evidence="3">The sequence shown here is derived from an EMBL/GenBank/DDBJ whole genome shotgun (WGS) entry which is preliminary data.</text>
</comment>
<feature type="transmembrane region" description="Helical" evidence="1">
    <location>
        <begin position="45"/>
        <end position="63"/>
    </location>
</feature>
<dbReference type="PANTHER" id="PTHR36435:SF1">
    <property type="entry name" value="CAAX AMINO TERMINAL PROTEASE FAMILY PROTEIN"/>
    <property type="match status" value="1"/>
</dbReference>
<feature type="transmembrane region" description="Helical" evidence="1">
    <location>
        <begin position="12"/>
        <end position="33"/>
    </location>
</feature>
<keyword evidence="1" id="KW-0472">Membrane</keyword>
<feature type="transmembrane region" description="Helical" evidence="1">
    <location>
        <begin position="236"/>
        <end position="254"/>
    </location>
</feature>
<keyword evidence="1" id="KW-1133">Transmembrane helix</keyword>
<feature type="transmembrane region" description="Helical" evidence="1">
    <location>
        <begin position="148"/>
        <end position="167"/>
    </location>
</feature>
<dbReference type="PANTHER" id="PTHR36435">
    <property type="entry name" value="SLR1288 PROTEIN"/>
    <property type="match status" value="1"/>
</dbReference>
<feature type="transmembrane region" description="Helical" evidence="1">
    <location>
        <begin position="107"/>
        <end position="127"/>
    </location>
</feature>
<dbReference type="Pfam" id="PF02517">
    <property type="entry name" value="Rce1-like"/>
    <property type="match status" value="1"/>
</dbReference>
<accession>A0A0F9MS90</accession>